<dbReference type="PANTHER" id="PTHR43156">
    <property type="entry name" value="STAGE II SPORULATION PROTEIN E-RELATED"/>
    <property type="match status" value="1"/>
</dbReference>
<dbReference type="InterPro" id="IPR036457">
    <property type="entry name" value="PPM-type-like_dom_sf"/>
</dbReference>
<evidence type="ECO:0000256" key="2">
    <source>
        <dbReference type="SAM" id="MobiDB-lite"/>
    </source>
</evidence>
<dbReference type="InterPro" id="IPR003594">
    <property type="entry name" value="HATPase_dom"/>
</dbReference>
<protein>
    <submittedName>
        <fullName evidence="6">Anti-anti-sigma factor</fullName>
    </submittedName>
</protein>
<dbReference type="SUPFAM" id="SSF52091">
    <property type="entry name" value="SpoIIaa-like"/>
    <property type="match status" value="1"/>
</dbReference>
<dbReference type="CDD" id="cd16936">
    <property type="entry name" value="HATPase_RsbW-like"/>
    <property type="match status" value="1"/>
</dbReference>
<dbReference type="EMBL" id="JAGIOO010000001">
    <property type="protein sequence ID" value="MBP2477393.1"/>
    <property type="molecule type" value="Genomic_DNA"/>
</dbReference>
<feature type="region of interest" description="Disordered" evidence="2">
    <location>
        <begin position="1"/>
        <end position="20"/>
    </location>
</feature>
<dbReference type="PANTHER" id="PTHR43156:SF2">
    <property type="entry name" value="STAGE II SPORULATION PROTEIN E"/>
    <property type="match status" value="1"/>
</dbReference>
<dbReference type="RefSeq" id="WP_158103457.1">
    <property type="nucleotide sequence ID" value="NZ_JAGIOO010000001.1"/>
</dbReference>
<dbReference type="Pfam" id="PF08448">
    <property type="entry name" value="PAS_4"/>
    <property type="match status" value="1"/>
</dbReference>
<dbReference type="InterPro" id="IPR035965">
    <property type="entry name" value="PAS-like_dom_sf"/>
</dbReference>
<dbReference type="CDD" id="cd07043">
    <property type="entry name" value="STAS_anti-anti-sigma_factors"/>
    <property type="match status" value="1"/>
</dbReference>
<keyword evidence="1" id="KW-0378">Hydrolase</keyword>
<proteinExistence type="predicted"/>
<dbReference type="SUPFAM" id="SSF81606">
    <property type="entry name" value="PP2C-like"/>
    <property type="match status" value="1"/>
</dbReference>
<dbReference type="Proteomes" id="UP001519363">
    <property type="component" value="Unassembled WGS sequence"/>
</dbReference>
<dbReference type="Pfam" id="PF07228">
    <property type="entry name" value="SpoIIE"/>
    <property type="match status" value="1"/>
</dbReference>
<evidence type="ECO:0000313" key="7">
    <source>
        <dbReference type="Proteomes" id="UP001519363"/>
    </source>
</evidence>
<evidence type="ECO:0000256" key="1">
    <source>
        <dbReference type="ARBA" id="ARBA00022801"/>
    </source>
</evidence>
<organism evidence="6 7">
    <name type="scientific">Crossiella equi</name>
    <dbReference type="NCBI Taxonomy" id="130796"/>
    <lineage>
        <taxon>Bacteria</taxon>
        <taxon>Bacillati</taxon>
        <taxon>Actinomycetota</taxon>
        <taxon>Actinomycetes</taxon>
        <taxon>Pseudonocardiales</taxon>
        <taxon>Pseudonocardiaceae</taxon>
        <taxon>Crossiella</taxon>
    </lineage>
</organism>
<dbReference type="Gene3D" id="3.60.40.10">
    <property type="entry name" value="PPM-type phosphatase domain"/>
    <property type="match status" value="1"/>
</dbReference>
<dbReference type="PROSITE" id="PS50113">
    <property type="entry name" value="PAC"/>
    <property type="match status" value="1"/>
</dbReference>
<gene>
    <name evidence="6" type="ORF">JOF53_006265</name>
</gene>
<feature type="domain" description="PAC" evidence="3">
    <location>
        <begin position="90"/>
        <end position="143"/>
    </location>
</feature>
<dbReference type="InterPro" id="IPR013656">
    <property type="entry name" value="PAS_4"/>
</dbReference>
<dbReference type="InterPro" id="IPR000700">
    <property type="entry name" value="PAS-assoc_C"/>
</dbReference>
<dbReference type="InterPro" id="IPR052016">
    <property type="entry name" value="Bact_Sigma-Reg"/>
</dbReference>
<feature type="domain" description="STAS" evidence="4">
    <location>
        <begin position="546"/>
        <end position="636"/>
    </location>
</feature>
<evidence type="ECO:0000259" key="5">
    <source>
        <dbReference type="PROSITE" id="PS51746"/>
    </source>
</evidence>
<keyword evidence="7" id="KW-1185">Reference proteome</keyword>
<accession>A0ABS5ALE7</accession>
<evidence type="ECO:0000259" key="4">
    <source>
        <dbReference type="PROSITE" id="PS50801"/>
    </source>
</evidence>
<dbReference type="Gene3D" id="3.30.565.10">
    <property type="entry name" value="Histidine kinase-like ATPase, C-terminal domain"/>
    <property type="match status" value="1"/>
</dbReference>
<dbReference type="Gene3D" id="3.30.750.24">
    <property type="entry name" value="STAS domain"/>
    <property type="match status" value="1"/>
</dbReference>
<dbReference type="Gene3D" id="3.30.450.20">
    <property type="entry name" value="PAS domain"/>
    <property type="match status" value="1"/>
</dbReference>
<feature type="domain" description="PPM-type phosphatase" evidence="5">
    <location>
        <begin position="180"/>
        <end position="390"/>
    </location>
</feature>
<dbReference type="Pfam" id="PF13581">
    <property type="entry name" value="HATPase_c_2"/>
    <property type="match status" value="1"/>
</dbReference>
<dbReference type="PROSITE" id="PS50801">
    <property type="entry name" value="STAS"/>
    <property type="match status" value="1"/>
</dbReference>
<sequence length="636" mass="66460">MLASKSTGTDGPDEDGWHHDGTAFEALPAIGWALTGPEHVVVAANRAARAVASAAGPVLGRPLREVLSGTAARTLLPLLSQAFRTGATLRGVECRVALGPDGTEGYASLSTAPRRSSNGDIIGLVVLLIDTTGNVRDRLAAEAGARRSEELRAQEHDIAQALQQSLLPNALPVLPGVRLAARYITASSALSAGGDWYDAISLGDGRLAVSVGDVVGSGPEAAAVMGQLRSALTAYLLAGMELGEVITRLGEFARHVPHAAGATACVAVLDPVRGELSYSSAAHPPIVWARPGRPAVFLPRAAGFPLALGDGDFEVRTARVEPGDLLVLYSDGAVDRPDASPHHSAAALLACAGQTAAAKGSVDQRCEQLLDALLAGGLPEDDIALLMLRVQEPATPLHRVVPARSDQLGALRRDLRDWLEEGEIDGEDALAAQIAAGEATANAVEHAYPHEDPGPVTLTADLERTGTLHLSVRDEGSWRAPTEDPEGRGRGLLLMQAAMDSVRVRHSETGTTIDLRRRLGSGPGREVEPGSDALALDIEHRAEGPLVRLRGAIDATTVHLLRPVLRRTCRGGALEMTVDLAAVSYLASAGVRMFFELAAEAASAGGRLVLCAPAGTSARYVARLTGLDAYVEMRTR</sequence>
<reference evidence="6 7" key="1">
    <citation type="submission" date="2021-03" db="EMBL/GenBank/DDBJ databases">
        <title>Sequencing the genomes of 1000 actinobacteria strains.</title>
        <authorList>
            <person name="Klenk H.-P."/>
        </authorList>
    </citation>
    <scope>NUCLEOTIDE SEQUENCE [LARGE SCALE GENOMIC DNA]</scope>
    <source>
        <strain evidence="6 7">DSM 44580</strain>
    </source>
</reference>
<dbReference type="InterPro" id="IPR036890">
    <property type="entry name" value="HATPase_C_sf"/>
</dbReference>
<comment type="caution">
    <text evidence="6">The sequence shown here is derived from an EMBL/GenBank/DDBJ whole genome shotgun (WGS) entry which is preliminary data.</text>
</comment>
<dbReference type="InterPro" id="IPR036513">
    <property type="entry name" value="STAS_dom_sf"/>
</dbReference>
<dbReference type="Pfam" id="PF01740">
    <property type="entry name" value="STAS"/>
    <property type="match status" value="1"/>
</dbReference>
<dbReference type="SUPFAM" id="SSF55874">
    <property type="entry name" value="ATPase domain of HSP90 chaperone/DNA topoisomerase II/histidine kinase"/>
    <property type="match status" value="1"/>
</dbReference>
<dbReference type="SUPFAM" id="SSF55785">
    <property type="entry name" value="PYP-like sensor domain (PAS domain)"/>
    <property type="match status" value="1"/>
</dbReference>
<evidence type="ECO:0000259" key="3">
    <source>
        <dbReference type="PROSITE" id="PS50113"/>
    </source>
</evidence>
<dbReference type="InterPro" id="IPR001932">
    <property type="entry name" value="PPM-type_phosphatase-like_dom"/>
</dbReference>
<dbReference type="SMART" id="SM00331">
    <property type="entry name" value="PP2C_SIG"/>
    <property type="match status" value="1"/>
</dbReference>
<dbReference type="PROSITE" id="PS51746">
    <property type="entry name" value="PPM_2"/>
    <property type="match status" value="1"/>
</dbReference>
<name>A0ABS5ALE7_9PSEU</name>
<dbReference type="InterPro" id="IPR002645">
    <property type="entry name" value="STAS_dom"/>
</dbReference>
<evidence type="ECO:0000313" key="6">
    <source>
        <dbReference type="EMBL" id="MBP2477393.1"/>
    </source>
</evidence>